<feature type="compositionally biased region" description="Polar residues" evidence="1">
    <location>
        <begin position="1"/>
        <end position="17"/>
    </location>
</feature>
<accession>A0A0J9W1H1</accession>
<dbReference type="AlphaFoldDB" id="A0A0J9W1H1"/>
<evidence type="ECO:0000256" key="1">
    <source>
        <dbReference type="SAM" id="MobiDB-lite"/>
    </source>
</evidence>
<feature type="region of interest" description="Disordered" evidence="1">
    <location>
        <begin position="1"/>
        <end position="22"/>
    </location>
</feature>
<dbReference type="RefSeq" id="XP_018254821.1">
    <property type="nucleotide sequence ID" value="XM_018394901.1"/>
</dbReference>
<reference evidence="2" key="1">
    <citation type="submission" date="2007-04" db="EMBL/GenBank/DDBJ databases">
        <authorList>
            <consortium name="The Broad Institute Genome Sequencing Platform"/>
            <person name="Birren B."/>
            <person name="Lander E."/>
            <person name="Galagan J."/>
            <person name="Nusbaum C."/>
            <person name="Devon K."/>
            <person name="Ma L.-J."/>
            <person name="Jaffe D."/>
            <person name="Butler J."/>
            <person name="Alvarez P."/>
            <person name="Gnerre S."/>
            <person name="Grabherr M."/>
            <person name="Kleber M."/>
            <person name="Mauceli E."/>
            <person name="Brockman W."/>
            <person name="MacCallum I.A."/>
            <person name="Young S."/>
            <person name="LaButti K."/>
            <person name="DeCaprio D."/>
            <person name="Crawford M."/>
            <person name="Koehrsen M."/>
            <person name="Engels R."/>
            <person name="Montgomery P."/>
            <person name="Pearson M."/>
            <person name="Howarth C."/>
            <person name="Larson L."/>
            <person name="White J."/>
            <person name="O'Leary S."/>
            <person name="Kodira C."/>
            <person name="Zeng Q."/>
            <person name="Yandava C."/>
            <person name="Alvarado L."/>
            <person name="Kistler C."/>
            <person name="Shim W.-B."/>
            <person name="Kang S."/>
            <person name="Woloshuk C."/>
        </authorList>
    </citation>
    <scope>NUCLEOTIDE SEQUENCE</scope>
    <source>
        <strain evidence="2">4287</strain>
    </source>
</reference>
<sequence length="149" mass="16476">MDIQDQAQVAGNPSLGRSSDDCSRQQAVLRKAVLRKAGMLGQDMSKVIMGIKTLKLEAHELEVVELALRLQPTIASLKDIVARSDAECTVPCPRQRESKKEEISWSKAEETASSEKTSLMDVDRSVVSSNKFVRVPAVIRLTVRRLVKS</sequence>
<dbReference type="RefSeq" id="XP_018254820.1">
    <property type="nucleotide sequence ID" value="XM_018394900.1"/>
</dbReference>
<organism evidence="2 3">
    <name type="scientific">Fusarium oxysporum f. sp. lycopersici (strain 4287 / CBS 123668 / FGSC 9935 / NRRL 34936)</name>
    <name type="common">Fusarium vascular wilt of tomato</name>
    <dbReference type="NCBI Taxonomy" id="426428"/>
    <lineage>
        <taxon>Eukaryota</taxon>
        <taxon>Fungi</taxon>
        <taxon>Dikarya</taxon>
        <taxon>Ascomycota</taxon>
        <taxon>Pezizomycotina</taxon>
        <taxon>Sordariomycetes</taxon>
        <taxon>Hypocreomycetidae</taxon>
        <taxon>Hypocreales</taxon>
        <taxon>Nectriaceae</taxon>
        <taxon>Fusarium</taxon>
        <taxon>Fusarium oxysporum species complex</taxon>
    </lineage>
</organism>
<reference evidence="2" key="2">
    <citation type="journal article" date="2010" name="Nature">
        <title>Comparative genomics reveals mobile pathogenicity chromosomes in Fusarium.</title>
        <authorList>
            <person name="Ma L.J."/>
            <person name="van der Does H.C."/>
            <person name="Borkovich K.A."/>
            <person name="Coleman J.J."/>
            <person name="Daboussi M.J."/>
            <person name="Di Pietro A."/>
            <person name="Dufresne M."/>
            <person name="Freitag M."/>
            <person name="Grabherr M."/>
            <person name="Henrissat B."/>
            <person name="Houterman P.M."/>
            <person name="Kang S."/>
            <person name="Shim W.B."/>
            <person name="Woloshuk C."/>
            <person name="Xie X."/>
            <person name="Xu J.R."/>
            <person name="Antoniw J."/>
            <person name="Baker S.E."/>
            <person name="Bluhm B.H."/>
            <person name="Breakspear A."/>
            <person name="Brown D.W."/>
            <person name="Butchko R.A."/>
            <person name="Chapman S."/>
            <person name="Coulson R."/>
            <person name="Coutinho P.M."/>
            <person name="Danchin E.G."/>
            <person name="Diener A."/>
            <person name="Gale L.R."/>
            <person name="Gardiner D.M."/>
            <person name="Goff S."/>
            <person name="Hammond-Kosack K.E."/>
            <person name="Hilburn K."/>
            <person name="Hua-Van A."/>
            <person name="Jonkers W."/>
            <person name="Kazan K."/>
            <person name="Kodira C.D."/>
            <person name="Koehrsen M."/>
            <person name="Kumar L."/>
            <person name="Lee Y.H."/>
            <person name="Li L."/>
            <person name="Manners J.M."/>
            <person name="Miranda-Saavedra D."/>
            <person name="Mukherjee M."/>
            <person name="Park G."/>
            <person name="Park J."/>
            <person name="Park S.Y."/>
            <person name="Proctor R.H."/>
            <person name="Regev A."/>
            <person name="Ruiz-Roldan M.C."/>
            <person name="Sain D."/>
            <person name="Sakthikumar S."/>
            <person name="Sykes S."/>
            <person name="Schwartz D.C."/>
            <person name="Turgeon B.G."/>
            <person name="Wapinski I."/>
            <person name="Yoder O."/>
            <person name="Young S."/>
            <person name="Zeng Q."/>
            <person name="Zhou S."/>
            <person name="Galagan J."/>
            <person name="Cuomo C.A."/>
            <person name="Kistler H.C."/>
            <person name="Rep M."/>
        </authorList>
    </citation>
    <scope>NUCLEOTIDE SEQUENCE [LARGE SCALE GENOMIC DNA]</scope>
    <source>
        <strain evidence="2">4287</strain>
    </source>
</reference>
<name>A0A0J9W1H1_FUSO4</name>
<dbReference type="EMBL" id="DS231720">
    <property type="protein sequence ID" value="KNB16775.1"/>
    <property type="molecule type" value="Genomic_DNA"/>
</dbReference>
<dbReference type="KEGG" id="fox:FOXG_14844"/>
<evidence type="ECO:0000313" key="3">
    <source>
        <dbReference type="Proteomes" id="UP000009097"/>
    </source>
</evidence>
<proteinExistence type="predicted"/>
<dbReference type="Proteomes" id="UP000009097">
    <property type="component" value="Unassembled WGS sequence"/>
</dbReference>
<protein>
    <submittedName>
        <fullName evidence="2">Uncharacterized protein</fullName>
    </submittedName>
</protein>
<gene>
    <name evidence="2" type="ORF">FOXG_14844</name>
</gene>
<evidence type="ECO:0000313" key="2">
    <source>
        <dbReference type="EMBL" id="KNB16776.1"/>
    </source>
</evidence>
<dbReference type="EMBL" id="DS231720">
    <property type="protein sequence ID" value="KNB16776.1"/>
    <property type="molecule type" value="Genomic_DNA"/>
</dbReference>
<dbReference type="GeneID" id="28955971"/>
<dbReference type="VEuPathDB" id="FungiDB:FOXG_14844"/>